<proteinExistence type="predicted"/>
<sequence>MGTEPKASPMKIVSEIRPNVGPTDEAAKRRREREVQKQRDIRLALSAKTYVLPEILPNLPENPTTQEVCDALGIKARTTLHNVIHRHRDELFSVGWDPDAGTFTPQAVVMLCLLVRATTSLKAAEVAEAVGARKRVIKFHSNKVPHVRNCQATLRRASEYAERVRDDDPAELWHDIGKLDAYQLQATVVALAAMVPVDQPDLTKWLKDLAPSDRHEGGGTASGLAKLVPAESEAGGVPIGRAGTLEASAAS</sequence>
<evidence type="ECO:0000256" key="1">
    <source>
        <dbReference type="SAM" id="MobiDB-lite"/>
    </source>
</evidence>
<protein>
    <submittedName>
        <fullName evidence="2">Uncharacterized protein</fullName>
    </submittedName>
</protein>
<name>A0A0C5AII3_9CAUD</name>
<organism evidence="2 3">
    <name type="scientific">Mycobacterium phage Kratio</name>
    <dbReference type="NCBI Taxonomy" id="1606763"/>
    <lineage>
        <taxon>Viruses</taxon>
        <taxon>Duplodnaviria</taxon>
        <taxon>Heunggongvirae</taxon>
        <taxon>Uroviricota</taxon>
        <taxon>Caudoviricetes</taxon>
        <taxon>Weiservirinae</taxon>
        <taxon>Kratiovirus</taxon>
        <taxon>Kratiovirus kratio</taxon>
    </lineage>
</organism>
<dbReference type="KEGG" id="vg:26639288"/>
<dbReference type="Proteomes" id="UP000032126">
    <property type="component" value="Segment"/>
</dbReference>
<evidence type="ECO:0000313" key="2">
    <source>
        <dbReference type="EMBL" id="AJK27373.1"/>
    </source>
</evidence>
<feature type="region of interest" description="Disordered" evidence="1">
    <location>
        <begin position="1"/>
        <end position="35"/>
    </location>
</feature>
<accession>A0A0C5AII3</accession>
<dbReference type="OrthoDB" id="11690at10239"/>
<dbReference type="EMBL" id="KM923971">
    <property type="protein sequence ID" value="AJK27373.1"/>
    <property type="molecule type" value="Genomic_DNA"/>
</dbReference>
<evidence type="ECO:0000313" key="3">
    <source>
        <dbReference type="Proteomes" id="UP000032126"/>
    </source>
</evidence>
<dbReference type="GeneID" id="26639288"/>
<dbReference type="RefSeq" id="YP_009212790.1">
    <property type="nucleotide sequence ID" value="NC_028947.1"/>
</dbReference>
<reference evidence="2 3" key="1">
    <citation type="submission" date="2014-10" db="EMBL/GenBank/DDBJ databases">
        <authorList>
            <person name="Franco-Moreira L.J."/>
            <person name="Acosta-Bonilla D."/>
            <person name="Alvarado-Vega D.L."/>
            <person name="Berrios-Pagan L.R."/>
            <person name="Burgos-Santana G."/>
            <person name="Collazo-Rodriguez B.J."/>
            <person name="Cordero-Bernard G."/>
            <person name="Cotto-Rosario A."/>
            <person name="Dominguez-Rodriguez E."/>
            <person name="Figueroa-Negron P."/>
            <person name="Huertas-de-Jesus N.A."/>
            <person name="Leon-Rivera A."/>
            <person name="Llavona-Cartagena I.G."/>
            <person name="Machin-Rivera R."/>
            <person name="Maldonado-Rodriguez J.M."/>
            <person name="Maldonado-Vazquez N."/>
            <person name="Melendez-Rodriguez N."/>
            <person name="Merced-Carire N.D."/>
            <person name="Mora-Marrero P.M."/>
            <person name="Negron-Cruz N."/>
            <person name="Nieves-Mendez L."/>
            <person name="Pereira-Torres T.N."/>
            <person name="Perez-Otero J."/>
            <person name="Ramos-Gonzalez J."/>
            <person name="Ramos-Rivera M."/>
            <person name="Reyes-Aponte A.J."/>
            <person name="Rivera-Burgos M."/>
            <person name="Rodriguez-Arriaga L."/>
            <person name="Sanchez-Collazo M."/>
            <person name="Soto-Diaz O.R."/>
            <person name="Suarez-Marquez A.M."/>
            <person name="Velazquez-Fernandez A.L."/>
            <person name="Vives-Matos I."/>
            <person name="Rubin M.R."/>
            <person name="Vazquez E."/>
            <person name="Wang X."/>
            <person name="Crowell R."/>
            <person name="Bostrom M.A."/>
            <person name="Burke M."/>
            <person name="Wright G.M."/>
            <person name="Gregory S.G."/>
            <person name="Colman S.D."/>
            <person name="Anders K.R."/>
            <person name="Braun M.A."/>
            <person name="Delesalle V.A."/>
            <person name="Hughes L.E."/>
            <person name="Ware V.C."/>
            <person name="Bradley K.W."/>
            <person name="Barker L.P."/>
            <person name="Asai D.J."/>
            <person name="Bowman C.A."/>
            <person name="Russell D.A."/>
            <person name="Pope W.H."/>
            <person name="Jacobs-Sera D."/>
            <person name="Hendrix R.W."/>
            <person name="Hatfull G.F."/>
        </authorList>
    </citation>
    <scope>NUCLEOTIDE SEQUENCE [LARGE SCALE GENOMIC DNA]</scope>
</reference>
<gene>
    <name evidence="2" type="ORF">PBI_KRATIO_44</name>
</gene>
<keyword evidence="3" id="KW-1185">Reference proteome</keyword>